<evidence type="ECO:0000313" key="2">
    <source>
        <dbReference type="Proteomes" id="UP000663844"/>
    </source>
</evidence>
<gene>
    <name evidence="1" type="ORF">OXD698_LOCUS49244</name>
</gene>
<accession>A0A820LN21</accession>
<name>A0A820LN21_9BILA</name>
<dbReference type="EMBL" id="CAJOAZ010021817">
    <property type="protein sequence ID" value="CAF4359809.1"/>
    <property type="molecule type" value="Genomic_DNA"/>
</dbReference>
<organism evidence="1 2">
    <name type="scientific">Adineta steineri</name>
    <dbReference type="NCBI Taxonomy" id="433720"/>
    <lineage>
        <taxon>Eukaryota</taxon>
        <taxon>Metazoa</taxon>
        <taxon>Spiralia</taxon>
        <taxon>Gnathifera</taxon>
        <taxon>Rotifera</taxon>
        <taxon>Eurotatoria</taxon>
        <taxon>Bdelloidea</taxon>
        <taxon>Adinetida</taxon>
        <taxon>Adinetidae</taxon>
        <taxon>Adineta</taxon>
    </lineage>
</organism>
<reference evidence="1" key="1">
    <citation type="submission" date="2021-02" db="EMBL/GenBank/DDBJ databases">
        <authorList>
            <person name="Nowell W R."/>
        </authorList>
    </citation>
    <scope>NUCLEOTIDE SEQUENCE</scope>
</reference>
<protein>
    <submittedName>
        <fullName evidence="1">Uncharacterized protein</fullName>
    </submittedName>
</protein>
<dbReference type="AlphaFoldDB" id="A0A820LN21"/>
<sequence length="77" mass="8553">MKHKSYVYSIDELIKEESKPSTNISVDVDVPISLLCTSSVGGERVEERMISSIDNGTIGRILSSSSYKQFTSFYIKG</sequence>
<evidence type="ECO:0000313" key="1">
    <source>
        <dbReference type="EMBL" id="CAF4359809.1"/>
    </source>
</evidence>
<dbReference type="Proteomes" id="UP000663844">
    <property type="component" value="Unassembled WGS sequence"/>
</dbReference>
<comment type="caution">
    <text evidence="1">The sequence shown here is derived from an EMBL/GenBank/DDBJ whole genome shotgun (WGS) entry which is preliminary data.</text>
</comment>
<proteinExistence type="predicted"/>